<dbReference type="RefSeq" id="WP_225688744.1">
    <property type="nucleotide sequence ID" value="NZ_JAERSE020000003.1"/>
</dbReference>
<proteinExistence type="predicted"/>
<dbReference type="Proteomes" id="UP000618240">
    <property type="component" value="Unassembled WGS sequence"/>
</dbReference>
<protein>
    <submittedName>
        <fullName evidence="2">Uncharacterized protein</fullName>
    </submittedName>
</protein>
<reference evidence="2 3" key="1">
    <citation type="submission" date="2021-09" db="EMBL/GenBank/DDBJ databases">
        <title>Genome sequencing and assembly of Chryseobacterium sp. RG1.</title>
        <authorList>
            <person name="Chhetri G."/>
        </authorList>
    </citation>
    <scope>NUCLEOTIDE SEQUENCE [LARGE SCALE GENOMIC DNA]</scope>
    <source>
        <strain evidence="2 3">RG1</strain>
    </source>
</reference>
<keyword evidence="3" id="KW-1185">Reference proteome</keyword>
<dbReference type="EMBL" id="JAERSE020000003">
    <property type="protein sequence ID" value="MCA6067778.1"/>
    <property type="molecule type" value="Genomic_DNA"/>
</dbReference>
<sequence>MEKLIIPIGALLFSGLAKAQLNTAENYVYTKTYLDYNGTTTTIRHERSCHRFKNV</sequence>
<gene>
    <name evidence="2" type="ORF">JI747_011355</name>
</gene>
<feature type="chain" id="PRO_5047331228" evidence="1">
    <location>
        <begin position="20"/>
        <end position="55"/>
    </location>
</feature>
<comment type="caution">
    <text evidence="2">The sequence shown here is derived from an EMBL/GenBank/DDBJ whole genome shotgun (WGS) entry which is preliminary data.</text>
</comment>
<evidence type="ECO:0000313" key="2">
    <source>
        <dbReference type="EMBL" id="MCA6067778.1"/>
    </source>
</evidence>
<keyword evidence="1" id="KW-0732">Signal</keyword>
<feature type="signal peptide" evidence="1">
    <location>
        <begin position="1"/>
        <end position="19"/>
    </location>
</feature>
<organism evidence="2 3">
    <name type="scientific">Chryseobacterium tagetis</name>
    <dbReference type="NCBI Taxonomy" id="2801334"/>
    <lineage>
        <taxon>Bacteria</taxon>
        <taxon>Pseudomonadati</taxon>
        <taxon>Bacteroidota</taxon>
        <taxon>Flavobacteriia</taxon>
        <taxon>Flavobacteriales</taxon>
        <taxon>Weeksellaceae</taxon>
        <taxon>Chryseobacterium group</taxon>
        <taxon>Chryseobacterium</taxon>
    </lineage>
</organism>
<name>A0ABS8A364_9FLAO</name>
<evidence type="ECO:0000256" key="1">
    <source>
        <dbReference type="SAM" id="SignalP"/>
    </source>
</evidence>
<evidence type="ECO:0000313" key="3">
    <source>
        <dbReference type="Proteomes" id="UP000618240"/>
    </source>
</evidence>
<accession>A0ABS8A364</accession>